<evidence type="ECO:0000313" key="10">
    <source>
        <dbReference type="EMBL" id="MBF7957916.1"/>
    </source>
</evidence>
<comment type="subunit">
    <text evidence="8">Interacts with PqqD. The interaction is necessary for activity of PqqE.</text>
</comment>
<protein>
    <recommendedName>
        <fullName evidence="8">PqqA peptide cyclase</fullName>
        <ecNumber evidence="8">1.21.98.4</ecNumber>
    </recommendedName>
    <alternativeName>
        <fullName evidence="8">Coenzyme PQQ synthesis protein E</fullName>
    </alternativeName>
</protein>
<dbReference type="InterPro" id="IPR006638">
    <property type="entry name" value="Elp3/MiaA/NifB-like_rSAM"/>
</dbReference>
<dbReference type="CDD" id="cd21119">
    <property type="entry name" value="SPASM_PqqE"/>
    <property type="match status" value="1"/>
</dbReference>
<dbReference type="CDD" id="cd01335">
    <property type="entry name" value="Radical_SAM"/>
    <property type="match status" value="1"/>
</dbReference>
<dbReference type="InterPro" id="IPR007197">
    <property type="entry name" value="rSAM"/>
</dbReference>
<dbReference type="Proteomes" id="UP000600307">
    <property type="component" value="Unassembled WGS sequence"/>
</dbReference>
<name>A0ABS0DVL2_9GAMM</name>
<dbReference type="PANTHER" id="PTHR11228">
    <property type="entry name" value="RADICAL SAM DOMAIN PROTEIN"/>
    <property type="match status" value="1"/>
</dbReference>
<organism evidence="10 11">
    <name type="scientific">Rahnella victoriana</name>
    <dbReference type="NCBI Taxonomy" id="1510570"/>
    <lineage>
        <taxon>Bacteria</taxon>
        <taxon>Pseudomonadati</taxon>
        <taxon>Pseudomonadota</taxon>
        <taxon>Gammaproteobacteria</taxon>
        <taxon>Enterobacterales</taxon>
        <taxon>Yersiniaceae</taxon>
        <taxon>Rahnella</taxon>
    </lineage>
</organism>
<comment type="pathway">
    <text evidence="8">Cofactor biosynthesis; pyrroloquinoline quinone biosynthesis.</text>
</comment>
<dbReference type="SMART" id="SM00729">
    <property type="entry name" value="Elp3"/>
    <property type="match status" value="1"/>
</dbReference>
<keyword evidence="7 8" id="KW-0411">Iron-sulfur</keyword>
<proteinExistence type="inferred from homology"/>
<dbReference type="InterPro" id="IPR017200">
    <property type="entry name" value="PqqE-like"/>
</dbReference>
<gene>
    <name evidence="8 10" type="primary">pqqE</name>
    <name evidence="10" type="ORF">IV431_20365</name>
</gene>
<dbReference type="HAMAP" id="MF_00660">
    <property type="entry name" value="PqqE"/>
    <property type="match status" value="1"/>
</dbReference>
<dbReference type="Gene3D" id="3.20.20.70">
    <property type="entry name" value="Aldolase class I"/>
    <property type="match status" value="1"/>
</dbReference>
<keyword evidence="3 8" id="KW-0479">Metal-binding</keyword>
<sequence length="385" mass="43150">MHKSGLPSVNLLKPAVKPPLWLLAELTYRCPLQCPYCSNPLDFAKQEKELTTAQWIKVFEEAREMGAVQIGFSGGEPLVRKDLPELIRAARDLGFYTNLITSGIGLTEKKIDAFADAGLDHIQISFQASDETLNAALAGNAKAFRQKLEMAKAVKAHGYPMVLNFVLHRHNIDQIDKIIDLSIELEADDVELATCQFYGWAQLNREGLLPTREQIARAEDVVHQYREKMAGTGNLANLLFVTPDYYEERPKGCMGGWGAIFLSVTPEGMALPCHSARQLPVEFPSVLENTLQEIWYDSFGFNKYRGFDWMPEPCRSCSEKEKDFGGCRCQAFMLTGNADNADPVCSKSEHHGKILAAREQANCTNIQINQLQFRNRANSQLIFKG</sequence>
<dbReference type="SFLD" id="SFLDF00280">
    <property type="entry name" value="coenzyme_PQQ_synthesis_protein"/>
    <property type="match status" value="1"/>
</dbReference>
<feature type="binding site" evidence="8">
    <location>
        <position position="30"/>
    </location>
    <ligand>
        <name>[4Fe-4S] cluster</name>
        <dbReference type="ChEBI" id="CHEBI:49883"/>
        <note>4Fe-4S-S-AdoMet</note>
    </ligand>
</feature>
<dbReference type="InterPro" id="IPR058240">
    <property type="entry name" value="rSAM_sf"/>
</dbReference>
<keyword evidence="6 8" id="KW-0408">Iron</keyword>
<dbReference type="SUPFAM" id="SSF102114">
    <property type="entry name" value="Radical SAM enzymes"/>
    <property type="match status" value="1"/>
</dbReference>
<keyword evidence="4 8" id="KW-0884">PQQ biosynthesis</keyword>
<feature type="binding site" evidence="8">
    <location>
        <position position="34"/>
    </location>
    <ligand>
        <name>[4Fe-4S] cluster</name>
        <dbReference type="ChEBI" id="CHEBI:49883"/>
        <note>4Fe-4S-S-AdoMet</note>
    </ligand>
</feature>
<evidence type="ECO:0000256" key="1">
    <source>
        <dbReference type="ARBA" id="ARBA00022485"/>
    </source>
</evidence>
<evidence type="ECO:0000256" key="8">
    <source>
        <dbReference type="HAMAP-Rule" id="MF_00660"/>
    </source>
</evidence>
<dbReference type="InterPro" id="IPR023885">
    <property type="entry name" value="4Fe4S-binding_SPASM_dom"/>
</dbReference>
<dbReference type="SFLD" id="SFLDG01386">
    <property type="entry name" value="main_SPASM_domain-containing"/>
    <property type="match status" value="1"/>
</dbReference>
<dbReference type="EMBL" id="JADOBH010000005">
    <property type="protein sequence ID" value="MBF7957916.1"/>
    <property type="molecule type" value="Genomic_DNA"/>
</dbReference>
<keyword evidence="5 8" id="KW-0560">Oxidoreductase</keyword>
<comment type="similarity">
    <text evidence="8">Belongs to the radical SAM superfamily. PqqE family.</text>
</comment>
<dbReference type="PIRSF" id="PIRSF037420">
    <property type="entry name" value="PQQ_syn_pqqE"/>
    <property type="match status" value="1"/>
</dbReference>
<evidence type="ECO:0000256" key="2">
    <source>
        <dbReference type="ARBA" id="ARBA00022691"/>
    </source>
</evidence>
<dbReference type="PROSITE" id="PS01305">
    <property type="entry name" value="MOAA_NIFB_PQQE"/>
    <property type="match status" value="1"/>
</dbReference>
<comment type="catalytic activity">
    <reaction evidence="8">
        <text>[PQQ precursor protein] + S-adenosyl-L-methionine = E-Y cross-linked-[PQQ precursor protein] + 5'-deoxyadenosine + L-methionine + H(+)</text>
        <dbReference type="Rhea" id="RHEA:56836"/>
        <dbReference type="Rhea" id="RHEA-COMP:14800"/>
        <dbReference type="Rhea" id="RHEA-COMP:14801"/>
        <dbReference type="ChEBI" id="CHEBI:15378"/>
        <dbReference type="ChEBI" id="CHEBI:17319"/>
        <dbReference type="ChEBI" id="CHEBI:57844"/>
        <dbReference type="ChEBI" id="CHEBI:59789"/>
        <dbReference type="ChEBI" id="CHEBI:141026"/>
        <dbReference type="ChEBI" id="CHEBI:141027"/>
        <dbReference type="EC" id="1.21.98.4"/>
    </reaction>
</comment>
<evidence type="ECO:0000256" key="7">
    <source>
        <dbReference type="ARBA" id="ARBA00023014"/>
    </source>
</evidence>
<dbReference type="Pfam" id="PF04055">
    <property type="entry name" value="Radical_SAM"/>
    <property type="match status" value="1"/>
</dbReference>
<dbReference type="SFLD" id="SFLDG01067">
    <property type="entry name" value="SPASM/twitch_domain_containing"/>
    <property type="match status" value="1"/>
</dbReference>
<dbReference type="InterPro" id="IPR011843">
    <property type="entry name" value="PQQ_synth_PqqE_bac"/>
</dbReference>
<evidence type="ECO:0000256" key="3">
    <source>
        <dbReference type="ARBA" id="ARBA00022723"/>
    </source>
</evidence>
<evidence type="ECO:0000256" key="4">
    <source>
        <dbReference type="ARBA" id="ARBA00022905"/>
    </source>
</evidence>
<accession>A0ABS0DVL2</accession>
<dbReference type="InterPro" id="IPR013785">
    <property type="entry name" value="Aldolase_TIM"/>
</dbReference>
<keyword evidence="2 8" id="KW-0949">S-adenosyl-L-methionine</keyword>
<reference evidence="10 11" key="1">
    <citation type="submission" date="2020-11" db="EMBL/GenBank/DDBJ databases">
        <title>Taxonomic investigation of Rahnella spp.</title>
        <authorList>
            <person name="Lee S.D."/>
        </authorList>
    </citation>
    <scope>NUCLEOTIDE SEQUENCE [LARGE SCALE GENOMIC DNA]</scope>
    <source>
        <strain evidence="10 11">SAP-10</strain>
    </source>
</reference>
<evidence type="ECO:0000256" key="6">
    <source>
        <dbReference type="ARBA" id="ARBA00023004"/>
    </source>
</evidence>
<comment type="cofactor">
    <cofactor evidence="8">
        <name>[4Fe-4S] cluster</name>
        <dbReference type="ChEBI" id="CHEBI:49883"/>
    </cofactor>
    <text evidence="8">Binds 1 [4Fe-4S] cluster. The cluster is coordinated with 3 cysteines and an exchangeable S-adenosyl-L-methionine.</text>
</comment>
<comment type="function">
    <text evidence="8">Catalyzes the cross-linking of a glutamate residue and a tyrosine residue in the PqqA protein as part of the biosynthesis of pyrroloquinoline quinone (PQQ).</text>
</comment>
<dbReference type="EC" id="1.21.98.4" evidence="8"/>
<evidence type="ECO:0000256" key="5">
    <source>
        <dbReference type="ARBA" id="ARBA00023002"/>
    </source>
</evidence>
<comment type="caution">
    <text evidence="10">The sequence shown here is derived from an EMBL/GenBank/DDBJ whole genome shotgun (WGS) entry which is preliminary data.</text>
</comment>
<feature type="binding site" evidence="8">
    <location>
        <position position="37"/>
    </location>
    <ligand>
        <name>[4Fe-4S] cluster</name>
        <dbReference type="ChEBI" id="CHEBI:49883"/>
        <note>4Fe-4S-S-AdoMet</note>
    </ligand>
</feature>
<keyword evidence="1 8" id="KW-0004">4Fe-4S</keyword>
<dbReference type="NCBIfam" id="TIGR02109">
    <property type="entry name" value="PQQ_syn_pqqE"/>
    <property type="match status" value="1"/>
</dbReference>
<evidence type="ECO:0000259" key="9">
    <source>
        <dbReference type="PROSITE" id="PS51918"/>
    </source>
</evidence>
<feature type="domain" description="Radical SAM core" evidence="9">
    <location>
        <begin position="16"/>
        <end position="232"/>
    </location>
</feature>
<dbReference type="PANTHER" id="PTHR11228:SF7">
    <property type="entry name" value="PQQA PEPTIDE CYCLASE"/>
    <property type="match status" value="1"/>
</dbReference>
<dbReference type="SFLD" id="SFLDS00029">
    <property type="entry name" value="Radical_SAM"/>
    <property type="match status" value="1"/>
</dbReference>
<keyword evidence="11" id="KW-1185">Reference proteome</keyword>
<dbReference type="Pfam" id="PF13186">
    <property type="entry name" value="SPASM"/>
    <property type="match status" value="1"/>
</dbReference>
<dbReference type="InterPro" id="IPR000385">
    <property type="entry name" value="MoaA_NifB_PqqE_Fe-S-bd_CS"/>
</dbReference>
<evidence type="ECO:0000313" key="11">
    <source>
        <dbReference type="Proteomes" id="UP000600307"/>
    </source>
</evidence>
<dbReference type="PROSITE" id="PS51918">
    <property type="entry name" value="RADICAL_SAM"/>
    <property type="match status" value="1"/>
</dbReference>
<dbReference type="InterPro" id="IPR050377">
    <property type="entry name" value="Radical_SAM_PqqE_MftC-like"/>
</dbReference>